<accession>A0A9Q0EBD1</accession>
<dbReference type="AlphaFoldDB" id="A0A9Q0EBD1"/>
<sequence>MREPGGFGRGGPVQSEIRSPSLPAARAYGSYAAHVGQEGNSSTDDTPATHTNKIFQLMIAPVAFSHASPGESSTTPEVQDVVKENCGLKESGPDLKLHTWHLVDQVL</sequence>
<evidence type="ECO:0000313" key="3">
    <source>
        <dbReference type="Proteomes" id="UP001148018"/>
    </source>
</evidence>
<evidence type="ECO:0000313" key="2">
    <source>
        <dbReference type="EMBL" id="KAJ3602493.1"/>
    </source>
</evidence>
<proteinExistence type="predicted"/>
<gene>
    <name evidence="2" type="ORF">NHX12_030247</name>
</gene>
<dbReference type="EMBL" id="JANIIK010000046">
    <property type="protein sequence ID" value="KAJ3602493.1"/>
    <property type="molecule type" value="Genomic_DNA"/>
</dbReference>
<comment type="caution">
    <text evidence="2">The sequence shown here is derived from an EMBL/GenBank/DDBJ whole genome shotgun (WGS) entry which is preliminary data.</text>
</comment>
<reference evidence="2" key="1">
    <citation type="submission" date="2022-07" db="EMBL/GenBank/DDBJ databases">
        <title>Chromosome-level genome of Muraenolepis orangiensis.</title>
        <authorList>
            <person name="Kim J."/>
        </authorList>
    </citation>
    <scope>NUCLEOTIDE SEQUENCE</scope>
    <source>
        <strain evidence="2">KU_S4_2022</strain>
        <tissue evidence="2">Muscle</tissue>
    </source>
</reference>
<name>A0A9Q0EBD1_9TELE</name>
<feature type="region of interest" description="Disordered" evidence="1">
    <location>
        <begin position="1"/>
        <end position="22"/>
    </location>
</feature>
<protein>
    <submittedName>
        <fullName evidence="2">Uncharacterized protein</fullName>
    </submittedName>
</protein>
<organism evidence="2 3">
    <name type="scientific">Muraenolepis orangiensis</name>
    <name type="common">Patagonian moray cod</name>
    <dbReference type="NCBI Taxonomy" id="630683"/>
    <lineage>
        <taxon>Eukaryota</taxon>
        <taxon>Metazoa</taxon>
        <taxon>Chordata</taxon>
        <taxon>Craniata</taxon>
        <taxon>Vertebrata</taxon>
        <taxon>Euteleostomi</taxon>
        <taxon>Actinopterygii</taxon>
        <taxon>Neopterygii</taxon>
        <taxon>Teleostei</taxon>
        <taxon>Neoteleostei</taxon>
        <taxon>Acanthomorphata</taxon>
        <taxon>Zeiogadaria</taxon>
        <taxon>Gadariae</taxon>
        <taxon>Gadiformes</taxon>
        <taxon>Muraenolepidoidei</taxon>
        <taxon>Muraenolepididae</taxon>
        <taxon>Muraenolepis</taxon>
    </lineage>
</organism>
<dbReference type="Proteomes" id="UP001148018">
    <property type="component" value="Unassembled WGS sequence"/>
</dbReference>
<evidence type="ECO:0000256" key="1">
    <source>
        <dbReference type="SAM" id="MobiDB-lite"/>
    </source>
</evidence>
<feature type="compositionally biased region" description="Gly residues" evidence="1">
    <location>
        <begin position="1"/>
        <end position="11"/>
    </location>
</feature>
<keyword evidence="3" id="KW-1185">Reference proteome</keyword>